<dbReference type="Proteomes" id="UP000789901">
    <property type="component" value="Unassembled WGS sequence"/>
</dbReference>
<keyword evidence="2" id="KW-1185">Reference proteome</keyword>
<organism evidence="1 2">
    <name type="scientific">Gigaspora margarita</name>
    <dbReference type="NCBI Taxonomy" id="4874"/>
    <lineage>
        <taxon>Eukaryota</taxon>
        <taxon>Fungi</taxon>
        <taxon>Fungi incertae sedis</taxon>
        <taxon>Mucoromycota</taxon>
        <taxon>Glomeromycotina</taxon>
        <taxon>Glomeromycetes</taxon>
        <taxon>Diversisporales</taxon>
        <taxon>Gigasporaceae</taxon>
        <taxon>Gigaspora</taxon>
    </lineage>
</organism>
<comment type="caution">
    <text evidence="1">The sequence shown here is derived from an EMBL/GenBank/DDBJ whole genome shotgun (WGS) entry which is preliminary data.</text>
</comment>
<dbReference type="EMBL" id="CAJVQB010105851">
    <property type="protein sequence ID" value="CAG8851394.1"/>
    <property type="molecule type" value="Genomic_DNA"/>
</dbReference>
<feature type="non-terminal residue" evidence="1">
    <location>
        <position position="1"/>
    </location>
</feature>
<evidence type="ECO:0000313" key="2">
    <source>
        <dbReference type="Proteomes" id="UP000789901"/>
    </source>
</evidence>
<evidence type="ECO:0000313" key="1">
    <source>
        <dbReference type="EMBL" id="CAG8851394.1"/>
    </source>
</evidence>
<proteinExistence type="predicted"/>
<protein>
    <submittedName>
        <fullName evidence="1">23018_t:CDS:1</fullName>
    </submittedName>
</protein>
<gene>
    <name evidence="1" type="ORF">GMARGA_LOCUS40720</name>
</gene>
<reference evidence="1 2" key="1">
    <citation type="submission" date="2021-06" db="EMBL/GenBank/DDBJ databases">
        <authorList>
            <person name="Kallberg Y."/>
            <person name="Tangrot J."/>
            <person name="Rosling A."/>
        </authorList>
    </citation>
    <scope>NUCLEOTIDE SEQUENCE [LARGE SCALE GENOMIC DNA]</scope>
    <source>
        <strain evidence="1 2">120-4 pot B 10/14</strain>
    </source>
</reference>
<name>A0ABN7X9K6_GIGMA</name>
<sequence>RQVKFKMELHLLASVCYKQNIAEVCKLVIEAESQSLGFFPAKR</sequence>
<accession>A0ABN7X9K6</accession>